<evidence type="ECO:0000313" key="2">
    <source>
        <dbReference type="EMBL" id="AOK18628.1"/>
    </source>
</evidence>
<dbReference type="AlphaFoldDB" id="A0A1B4PXE4"/>
<evidence type="ECO:0000313" key="3">
    <source>
        <dbReference type="Proteomes" id="UP000094776"/>
    </source>
</evidence>
<dbReference type="Proteomes" id="UP000094776">
    <property type="component" value="Chromosome 2"/>
</dbReference>
<organism evidence="2 3">
    <name type="scientific">Burkholderia cepacia</name>
    <name type="common">Pseudomonas cepacia</name>
    <dbReference type="NCBI Taxonomy" id="292"/>
    <lineage>
        <taxon>Bacteria</taxon>
        <taxon>Pseudomonadati</taxon>
        <taxon>Pseudomonadota</taxon>
        <taxon>Betaproteobacteria</taxon>
        <taxon>Burkholderiales</taxon>
        <taxon>Burkholderiaceae</taxon>
        <taxon>Burkholderia</taxon>
        <taxon>Burkholderia cepacia complex</taxon>
    </lineage>
</organism>
<name>A0A1B4PXE4_BURCE</name>
<gene>
    <name evidence="2" type="ORF">WT26_21640</name>
</gene>
<dbReference type="EMBL" id="CP013444">
    <property type="protein sequence ID" value="AOK18628.1"/>
    <property type="molecule type" value="Genomic_DNA"/>
</dbReference>
<accession>A0A1B4PXE4</accession>
<reference evidence="2 3" key="1">
    <citation type="submission" date="2015-12" db="EMBL/GenBank/DDBJ databases">
        <title>Diversity of Burkholderia near neighbor genomes.</title>
        <authorList>
            <person name="Sahl J."/>
            <person name="Wagner D."/>
            <person name="Keim P."/>
        </authorList>
    </citation>
    <scope>NUCLEOTIDE SEQUENCE [LARGE SCALE GENOMIC DNA]</scope>
    <source>
        <strain evidence="2 3">MSMB1184WGS</strain>
    </source>
</reference>
<evidence type="ECO:0000256" key="1">
    <source>
        <dbReference type="SAM" id="MobiDB-lite"/>
    </source>
</evidence>
<sequence>MFERNPFEHHLVRLGLRQIEHVVDHAQQRVRRNAFADHRPHTFRSTQRTGHDYDQFRVRRLPHRHCDSVSDPRRLAHRS</sequence>
<feature type="region of interest" description="Disordered" evidence="1">
    <location>
        <begin position="33"/>
        <end position="54"/>
    </location>
</feature>
<proteinExistence type="predicted"/>
<protein>
    <submittedName>
        <fullName evidence="2">Uncharacterized protein</fullName>
    </submittedName>
</protein>